<dbReference type="EMBL" id="JACIVI010000006">
    <property type="protein sequence ID" value="MBB1163004.1"/>
    <property type="molecule type" value="Genomic_DNA"/>
</dbReference>
<dbReference type="Proteomes" id="UP000586093">
    <property type="component" value="Unassembled WGS sequence"/>
</dbReference>
<gene>
    <name evidence="1" type="ORF">H4F90_13550</name>
</gene>
<organism evidence="1 2">
    <name type="scientific">Aquariibacter albus</name>
    <dbReference type="NCBI Taxonomy" id="2759899"/>
    <lineage>
        <taxon>Bacteria</taxon>
        <taxon>Pseudomonadati</taxon>
        <taxon>Pseudomonadota</taxon>
        <taxon>Betaproteobacteria</taxon>
        <taxon>Burkholderiales</taxon>
        <taxon>Sphaerotilaceae</taxon>
        <taxon>Aquariibacter</taxon>
    </lineage>
</organism>
<proteinExistence type="predicted"/>
<dbReference type="RefSeq" id="WP_182665520.1">
    <property type="nucleotide sequence ID" value="NZ_JACIVI010000006.1"/>
</dbReference>
<comment type="caution">
    <text evidence="1">The sequence shown here is derived from an EMBL/GenBank/DDBJ whole genome shotgun (WGS) entry which is preliminary data.</text>
</comment>
<keyword evidence="2" id="KW-1185">Reference proteome</keyword>
<protein>
    <submittedName>
        <fullName evidence="1">Uncharacterized protein</fullName>
    </submittedName>
</protein>
<sequence length="98" mass="11350">MSDDFFAPPPFNAASSVERIRRALREKRTLTERGAARFDWRGQPAVEIAVDGAVIRARVAKHPMRSSDWQLRTLSDGAMVRHWIEDTLRQVERWSDED</sequence>
<reference evidence="1 2" key="1">
    <citation type="submission" date="2020-08" db="EMBL/GenBank/DDBJ databases">
        <title>Aquariorum lacteus gen. nov., sp. nov., a new member of the family Comamonadaceae, isolated from freshwater aquarium.</title>
        <authorList>
            <person name="Chun S.-J."/>
        </authorList>
    </citation>
    <scope>NUCLEOTIDE SEQUENCE [LARGE SCALE GENOMIC DNA]</scope>
    <source>
        <strain evidence="1 2">SJAQ100</strain>
    </source>
</reference>
<evidence type="ECO:0000313" key="2">
    <source>
        <dbReference type="Proteomes" id="UP000586093"/>
    </source>
</evidence>
<accession>A0A839HW75</accession>
<name>A0A839HW75_9BURK</name>
<evidence type="ECO:0000313" key="1">
    <source>
        <dbReference type="EMBL" id="MBB1163004.1"/>
    </source>
</evidence>
<dbReference type="AlphaFoldDB" id="A0A839HW75"/>